<dbReference type="EMBL" id="JBHTCS010000012">
    <property type="protein sequence ID" value="MFC7448287.1"/>
    <property type="molecule type" value="Genomic_DNA"/>
</dbReference>
<comment type="caution">
    <text evidence="4">The sequence shown here is derived from an EMBL/GenBank/DDBJ whole genome shotgun (WGS) entry which is preliminary data.</text>
</comment>
<feature type="compositionally biased region" description="Low complexity" evidence="1">
    <location>
        <begin position="157"/>
        <end position="166"/>
    </location>
</feature>
<dbReference type="Gene3D" id="2.60.40.2230">
    <property type="entry name" value="Uncharacterised protein YcnI-like PF07987, DUF1775"/>
    <property type="match status" value="1"/>
</dbReference>
<name>A0ABW2RWN6_9NOCA</name>
<evidence type="ECO:0000259" key="3">
    <source>
        <dbReference type="Pfam" id="PF07987"/>
    </source>
</evidence>
<feature type="compositionally biased region" description="Low complexity" evidence="1">
    <location>
        <begin position="175"/>
        <end position="188"/>
    </location>
</feature>
<protein>
    <submittedName>
        <fullName evidence="4">YcnI family protein</fullName>
    </submittedName>
</protein>
<keyword evidence="2" id="KW-1133">Transmembrane helix</keyword>
<dbReference type="RefSeq" id="WP_378404208.1">
    <property type="nucleotide sequence ID" value="NZ_JBHTCS010000012.1"/>
</dbReference>
<sequence length="220" mass="22122">MPNHISRALITVGAAGGVLLLGTGIASAHVSVSAPGAEQGGYTVLTFKVPTESETAGTTKLTVTLPNLKSARTEPMPGWTSQVTKDPASGEATSVTWTADPGVSVGPGQFQQFALSAGPLPEQDEVSFVAAQTYSDGQVVNWDQQLGADGSEPEKPAPALALAPASESEDGSHGAATASDTTTDNDNVDTTARWLGGIGLVLGALGAALGVAATVRGRRS</sequence>
<dbReference type="CDD" id="cd08545">
    <property type="entry name" value="YcnI_like"/>
    <property type="match status" value="1"/>
</dbReference>
<organism evidence="4 5">
    <name type="scientific">Rhodococcus daqingensis</name>
    <dbReference type="NCBI Taxonomy" id="2479363"/>
    <lineage>
        <taxon>Bacteria</taxon>
        <taxon>Bacillati</taxon>
        <taxon>Actinomycetota</taxon>
        <taxon>Actinomycetes</taxon>
        <taxon>Mycobacteriales</taxon>
        <taxon>Nocardiaceae</taxon>
        <taxon>Rhodococcus</taxon>
    </lineage>
</organism>
<proteinExistence type="predicted"/>
<keyword evidence="2" id="KW-0812">Transmembrane</keyword>
<gene>
    <name evidence="4" type="ORF">ACFQS9_10340</name>
</gene>
<feature type="region of interest" description="Disordered" evidence="1">
    <location>
        <begin position="146"/>
        <end position="188"/>
    </location>
</feature>
<feature type="domain" description="YncI copper-binding" evidence="3">
    <location>
        <begin position="29"/>
        <end position="162"/>
    </location>
</feature>
<feature type="transmembrane region" description="Helical" evidence="2">
    <location>
        <begin position="194"/>
        <end position="215"/>
    </location>
</feature>
<dbReference type="Pfam" id="PF07987">
    <property type="entry name" value="DUF1775"/>
    <property type="match status" value="1"/>
</dbReference>
<accession>A0ABW2RWN6</accession>
<keyword evidence="2" id="KW-0472">Membrane</keyword>
<evidence type="ECO:0000256" key="1">
    <source>
        <dbReference type="SAM" id="MobiDB-lite"/>
    </source>
</evidence>
<reference evidence="5" key="1">
    <citation type="journal article" date="2019" name="Int. J. Syst. Evol. Microbiol.">
        <title>The Global Catalogue of Microorganisms (GCM) 10K type strain sequencing project: providing services to taxonomists for standard genome sequencing and annotation.</title>
        <authorList>
            <consortium name="The Broad Institute Genomics Platform"/>
            <consortium name="The Broad Institute Genome Sequencing Center for Infectious Disease"/>
            <person name="Wu L."/>
            <person name="Ma J."/>
        </authorList>
    </citation>
    <scope>NUCLEOTIDE SEQUENCE [LARGE SCALE GENOMIC DNA]</scope>
    <source>
        <strain evidence="5">ICMP 19430</strain>
    </source>
</reference>
<dbReference type="Proteomes" id="UP001596484">
    <property type="component" value="Unassembled WGS sequence"/>
</dbReference>
<dbReference type="InterPro" id="IPR038507">
    <property type="entry name" value="YcnI-like_sf"/>
</dbReference>
<evidence type="ECO:0000256" key="2">
    <source>
        <dbReference type="SAM" id="Phobius"/>
    </source>
</evidence>
<evidence type="ECO:0000313" key="4">
    <source>
        <dbReference type="EMBL" id="MFC7448287.1"/>
    </source>
</evidence>
<evidence type="ECO:0000313" key="5">
    <source>
        <dbReference type="Proteomes" id="UP001596484"/>
    </source>
</evidence>
<keyword evidence="5" id="KW-1185">Reference proteome</keyword>
<dbReference type="InterPro" id="IPR012533">
    <property type="entry name" value="YcnI-copper_dom"/>
</dbReference>